<dbReference type="Proteomes" id="UP001610563">
    <property type="component" value="Unassembled WGS sequence"/>
</dbReference>
<organism evidence="3 4">
    <name type="scientific">Aspergillus keveii</name>
    <dbReference type="NCBI Taxonomy" id="714993"/>
    <lineage>
        <taxon>Eukaryota</taxon>
        <taxon>Fungi</taxon>
        <taxon>Dikarya</taxon>
        <taxon>Ascomycota</taxon>
        <taxon>Pezizomycotina</taxon>
        <taxon>Eurotiomycetes</taxon>
        <taxon>Eurotiomycetidae</taxon>
        <taxon>Eurotiales</taxon>
        <taxon>Aspergillaceae</taxon>
        <taxon>Aspergillus</taxon>
        <taxon>Aspergillus subgen. Nidulantes</taxon>
    </lineage>
</organism>
<proteinExistence type="predicted"/>
<keyword evidence="4" id="KW-1185">Reference proteome</keyword>
<evidence type="ECO:0000313" key="4">
    <source>
        <dbReference type="Proteomes" id="UP001610563"/>
    </source>
</evidence>
<keyword evidence="2" id="KW-0472">Membrane</keyword>
<evidence type="ECO:0000256" key="2">
    <source>
        <dbReference type="SAM" id="Phobius"/>
    </source>
</evidence>
<comment type="caution">
    <text evidence="3">The sequence shown here is derived from an EMBL/GenBank/DDBJ whole genome shotgun (WGS) entry which is preliminary data.</text>
</comment>
<gene>
    <name evidence="3" type="ORF">BJX66DRAFT_306980</name>
</gene>
<sequence>MFAPLPPPWAGLSTSSATQMPRPARGLKQRLSSPTSSNFLLHICLGLFCYSPSANVIFARDVLQMLMWSFLGRHKQIPQTRLYSAKPHPP</sequence>
<protein>
    <submittedName>
        <fullName evidence="3">Uncharacterized protein</fullName>
    </submittedName>
</protein>
<evidence type="ECO:0000313" key="3">
    <source>
        <dbReference type="EMBL" id="KAL2789348.1"/>
    </source>
</evidence>
<evidence type="ECO:0000256" key="1">
    <source>
        <dbReference type="SAM" id="MobiDB-lite"/>
    </source>
</evidence>
<keyword evidence="2" id="KW-0812">Transmembrane</keyword>
<keyword evidence="2" id="KW-1133">Transmembrane helix</keyword>
<accession>A0ABR4G1E8</accession>
<feature type="region of interest" description="Disordered" evidence="1">
    <location>
        <begin position="1"/>
        <end position="32"/>
    </location>
</feature>
<reference evidence="3 4" key="1">
    <citation type="submission" date="2024-07" db="EMBL/GenBank/DDBJ databases">
        <title>Section-level genome sequencing and comparative genomics of Aspergillus sections Usti and Cavernicolus.</title>
        <authorList>
            <consortium name="Lawrence Berkeley National Laboratory"/>
            <person name="Nybo J.L."/>
            <person name="Vesth T.C."/>
            <person name="Theobald S."/>
            <person name="Frisvad J.C."/>
            <person name="Larsen T.O."/>
            <person name="Kjaerboelling I."/>
            <person name="Rothschild-Mancinelli K."/>
            <person name="Lyhne E.K."/>
            <person name="Kogle M.E."/>
            <person name="Barry K."/>
            <person name="Clum A."/>
            <person name="Na H."/>
            <person name="Ledsgaard L."/>
            <person name="Lin J."/>
            <person name="Lipzen A."/>
            <person name="Kuo A."/>
            <person name="Riley R."/>
            <person name="Mondo S."/>
            <person name="Labutti K."/>
            <person name="Haridas S."/>
            <person name="Pangalinan J."/>
            <person name="Salamov A.A."/>
            <person name="Simmons B.A."/>
            <person name="Magnuson J.K."/>
            <person name="Chen J."/>
            <person name="Drula E."/>
            <person name="Henrissat B."/>
            <person name="Wiebenga A."/>
            <person name="Lubbers R.J."/>
            <person name="Gomes A.C."/>
            <person name="Makela M.R."/>
            <person name="Stajich J."/>
            <person name="Grigoriev I.V."/>
            <person name="Mortensen U.H."/>
            <person name="De Vries R.P."/>
            <person name="Baker S.E."/>
            <person name="Andersen M.R."/>
        </authorList>
    </citation>
    <scope>NUCLEOTIDE SEQUENCE [LARGE SCALE GENOMIC DNA]</scope>
    <source>
        <strain evidence="3 4">CBS 209.92</strain>
    </source>
</reference>
<feature type="transmembrane region" description="Helical" evidence="2">
    <location>
        <begin position="39"/>
        <end position="58"/>
    </location>
</feature>
<dbReference type="EMBL" id="JBFTWV010000065">
    <property type="protein sequence ID" value="KAL2789348.1"/>
    <property type="molecule type" value="Genomic_DNA"/>
</dbReference>
<name>A0ABR4G1E8_9EURO</name>